<dbReference type="InterPro" id="IPR011527">
    <property type="entry name" value="ABC1_TM_dom"/>
</dbReference>
<evidence type="ECO:0000256" key="6">
    <source>
        <dbReference type="ARBA" id="ARBA00022989"/>
    </source>
</evidence>
<dbReference type="SUPFAM" id="SSF90123">
    <property type="entry name" value="ABC transporter transmembrane region"/>
    <property type="match status" value="1"/>
</dbReference>
<dbReference type="Gene3D" id="3.40.50.300">
    <property type="entry name" value="P-loop containing nucleotide triphosphate hydrolases"/>
    <property type="match status" value="1"/>
</dbReference>
<proteinExistence type="inferred from homology"/>
<dbReference type="InterPro" id="IPR003439">
    <property type="entry name" value="ABC_transporter-like_ATP-bd"/>
</dbReference>
<evidence type="ECO:0000259" key="10">
    <source>
        <dbReference type="PROSITE" id="PS50929"/>
    </source>
</evidence>
<comment type="caution">
    <text evidence="11">The sequence shown here is derived from an EMBL/GenBank/DDBJ whole genome shotgun (WGS) entry which is preliminary data.</text>
</comment>
<dbReference type="GO" id="GO:0005524">
    <property type="term" value="F:ATP binding"/>
    <property type="evidence" value="ECO:0007669"/>
    <property type="project" value="UniProtKB-KW"/>
</dbReference>
<feature type="transmembrane region" description="Helical" evidence="8">
    <location>
        <begin position="37"/>
        <end position="59"/>
    </location>
</feature>
<feature type="transmembrane region" description="Helical" evidence="8">
    <location>
        <begin position="247"/>
        <end position="280"/>
    </location>
</feature>
<dbReference type="CDD" id="cd07346">
    <property type="entry name" value="ABC_6TM_exporters"/>
    <property type="match status" value="1"/>
</dbReference>
<keyword evidence="3 8" id="KW-0812">Transmembrane</keyword>
<dbReference type="InterPro" id="IPR039421">
    <property type="entry name" value="Type_1_exporter"/>
</dbReference>
<name>A0ABT9PMK9_9HYPH</name>
<evidence type="ECO:0000256" key="3">
    <source>
        <dbReference type="ARBA" id="ARBA00022692"/>
    </source>
</evidence>
<evidence type="ECO:0000256" key="8">
    <source>
        <dbReference type="SAM" id="Phobius"/>
    </source>
</evidence>
<keyword evidence="12" id="KW-1185">Reference proteome</keyword>
<feature type="transmembrane region" description="Helical" evidence="8">
    <location>
        <begin position="71"/>
        <end position="94"/>
    </location>
</feature>
<dbReference type="PROSITE" id="PS00211">
    <property type="entry name" value="ABC_TRANSPORTER_1"/>
    <property type="match status" value="1"/>
</dbReference>
<evidence type="ECO:0000256" key="1">
    <source>
        <dbReference type="ARBA" id="ARBA00004651"/>
    </source>
</evidence>
<keyword evidence="4" id="KW-0547">Nucleotide-binding</keyword>
<dbReference type="Proteomes" id="UP001241472">
    <property type="component" value="Unassembled WGS sequence"/>
</dbReference>
<comment type="subcellular location">
    <subcellularLocation>
        <location evidence="1">Cell membrane</location>
        <topology evidence="1">Multi-pass membrane protein</topology>
    </subcellularLocation>
</comment>
<dbReference type="InterPro" id="IPR003593">
    <property type="entry name" value="AAA+_ATPase"/>
</dbReference>
<dbReference type="PANTHER" id="PTHR24221:SF397">
    <property type="entry name" value="ABC TRANSPORTER, ATP-BINDING TRANSMEMBRANE PROTEIN"/>
    <property type="match status" value="1"/>
</dbReference>
<feature type="transmembrane region" description="Helical" evidence="8">
    <location>
        <begin position="150"/>
        <end position="169"/>
    </location>
</feature>
<feature type="domain" description="ABC transmembrane type-1" evidence="10">
    <location>
        <begin position="34"/>
        <end position="318"/>
    </location>
</feature>
<dbReference type="Pfam" id="PF00005">
    <property type="entry name" value="ABC_tran"/>
    <property type="match status" value="1"/>
</dbReference>
<evidence type="ECO:0000259" key="9">
    <source>
        <dbReference type="PROSITE" id="PS50893"/>
    </source>
</evidence>
<dbReference type="Pfam" id="PF00664">
    <property type="entry name" value="ABC_membrane"/>
    <property type="match status" value="1"/>
</dbReference>
<accession>A0ABT9PMK9</accession>
<evidence type="ECO:0000313" key="11">
    <source>
        <dbReference type="EMBL" id="MDP9835697.1"/>
    </source>
</evidence>
<dbReference type="EMBL" id="JAUSRF010000001">
    <property type="protein sequence ID" value="MDP9835697.1"/>
    <property type="molecule type" value="Genomic_DNA"/>
</dbReference>
<dbReference type="PROSITE" id="PS50893">
    <property type="entry name" value="ABC_TRANSPORTER_2"/>
    <property type="match status" value="1"/>
</dbReference>
<protein>
    <submittedName>
        <fullName evidence="11">ATP-binding cassette subfamily B protein</fullName>
    </submittedName>
</protein>
<reference evidence="11 12" key="1">
    <citation type="submission" date="2023-07" db="EMBL/GenBank/DDBJ databases">
        <title>Sorghum-associated microbial communities from plants grown in Nebraska, USA.</title>
        <authorList>
            <person name="Schachtman D."/>
        </authorList>
    </citation>
    <scope>NUCLEOTIDE SEQUENCE [LARGE SCALE GENOMIC DNA]</scope>
    <source>
        <strain evidence="11 12">DS1307</strain>
    </source>
</reference>
<evidence type="ECO:0000256" key="7">
    <source>
        <dbReference type="ARBA" id="ARBA00023136"/>
    </source>
</evidence>
<dbReference type="PANTHER" id="PTHR24221">
    <property type="entry name" value="ATP-BINDING CASSETTE SUB-FAMILY B"/>
    <property type="match status" value="1"/>
</dbReference>
<dbReference type="SMART" id="SM00382">
    <property type="entry name" value="AAA"/>
    <property type="match status" value="1"/>
</dbReference>
<dbReference type="RefSeq" id="WP_306830565.1">
    <property type="nucleotide sequence ID" value="NZ_JAUSRF010000001.1"/>
</dbReference>
<sequence>MTAQVTSPGSAIGSDLAALRRLLALAGQWRNRLLFGFFLRLLQSICLGLAFATVLWVLASLIGEPAVSAKTIWPVVLIMAVSLAGQVGFGILAMQTCWLASHRLGGDLRLKMLERLRHLPMGFHLSRDKGETITAMTADIQMLETFFADGFPRIAHALGLPFAAFLLLAVTDWPAALVGLVSIVCGLPFFLWSSRRLAALSARRQIAQADAATRMIEFVQGMKVIRAFNRLDDGWTSFKVALDRFHAISVGMITALAVPIVAFSAVVMLGLPLLVAFIGYRHFAGGMPSGSVVIGLGLMMSLYSPILSLAGVMETARMAESALDRIDRILDAPPLPESARHRKPDGFEICFRNVGFSYLTAKPVLRDVSFVVPERSMTAIVGPSGSGKSTLLNLLSRFWDVEDGNITLGGVDLRDMRFEDLAANIAVVFQDVHLFSGTIAENITTGMSDASHADIEAAARAAQAHDFIMALPKGYATEVGEGGAKLSGGERQRISIARAVLKNAPIVLLDEATAAIDPTNERAIQTALEHLVADRTLIVVAHRLSTIRNADQIIVVDQGHVAETGRHDDLLAQQGLYARLWHLRNQAASWQLGRVEENA</sequence>
<dbReference type="InterPro" id="IPR027417">
    <property type="entry name" value="P-loop_NTPase"/>
</dbReference>
<dbReference type="PROSITE" id="PS50929">
    <property type="entry name" value="ABC_TM1F"/>
    <property type="match status" value="1"/>
</dbReference>
<feature type="transmembrane region" description="Helical" evidence="8">
    <location>
        <begin position="175"/>
        <end position="194"/>
    </location>
</feature>
<dbReference type="Gene3D" id="1.20.1560.10">
    <property type="entry name" value="ABC transporter type 1, transmembrane domain"/>
    <property type="match status" value="1"/>
</dbReference>
<dbReference type="SUPFAM" id="SSF52540">
    <property type="entry name" value="P-loop containing nucleoside triphosphate hydrolases"/>
    <property type="match status" value="1"/>
</dbReference>
<evidence type="ECO:0000256" key="4">
    <source>
        <dbReference type="ARBA" id="ARBA00022741"/>
    </source>
</evidence>
<keyword evidence="7 8" id="KW-0472">Membrane</keyword>
<evidence type="ECO:0000256" key="2">
    <source>
        <dbReference type="ARBA" id="ARBA00005417"/>
    </source>
</evidence>
<comment type="similarity">
    <text evidence="2">Belongs to the ABC transporter superfamily.</text>
</comment>
<dbReference type="InterPro" id="IPR036640">
    <property type="entry name" value="ABC1_TM_sf"/>
</dbReference>
<organism evidence="11 12">
    <name type="scientific">Neorhizobium huautlense</name>
    <dbReference type="NCBI Taxonomy" id="67774"/>
    <lineage>
        <taxon>Bacteria</taxon>
        <taxon>Pseudomonadati</taxon>
        <taxon>Pseudomonadota</taxon>
        <taxon>Alphaproteobacteria</taxon>
        <taxon>Hyphomicrobiales</taxon>
        <taxon>Rhizobiaceae</taxon>
        <taxon>Rhizobium/Agrobacterium group</taxon>
        <taxon>Neorhizobium</taxon>
    </lineage>
</organism>
<feature type="domain" description="ABC transporter" evidence="9">
    <location>
        <begin position="349"/>
        <end position="583"/>
    </location>
</feature>
<evidence type="ECO:0000256" key="5">
    <source>
        <dbReference type="ARBA" id="ARBA00022840"/>
    </source>
</evidence>
<keyword evidence="6 8" id="KW-1133">Transmembrane helix</keyword>
<feature type="transmembrane region" description="Helical" evidence="8">
    <location>
        <begin position="292"/>
        <end position="312"/>
    </location>
</feature>
<evidence type="ECO:0000313" key="12">
    <source>
        <dbReference type="Proteomes" id="UP001241472"/>
    </source>
</evidence>
<dbReference type="InterPro" id="IPR017871">
    <property type="entry name" value="ABC_transporter-like_CS"/>
</dbReference>
<gene>
    <name evidence="11" type="ORF">J2T09_000438</name>
</gene>
<keyword evidence="5 11" id="KW-0067">ATP-binding</keyword>